<keyword evidence="1" id="KW-0812">Transmembrane</keyword>
<dbReference type="Proteomes" id="UP000543836">
    <property type="component" value="Unassembled WGS sequence"/>
</dbReference>
<feature type="transmembrane region" description="Helical" evidence="1">
    <location>
        <begin position="53"/>
        <end position="76"/>
    </location>
</feature>
<accession>A0A7W7EJN4</accession>
<reference evidence="2 3" key="1">
    <citation type="submission" date="2020-08" db="EMBL/GenBank/DDBJ databases">
        <title>Genomic Encyclopedia of Type Strains, Phase IV (KMG-V): Genome sequencing to study the core and pangenomes of soil and plant-associated prokaryotes.</title>
        <authorList>
            <person name="Whitman W."/>
        </authorList>
    </citation>
    <scope>NUCLEOTIDE SEQUENCE [LARGE SCALE GENOMIC DNA]</scope>
    <source>
        <strain evidence="2 3">SEMIA 492</strain>
    </source>
</reference>
<comment type="caution">
    <text evidence="2">The sequence shown here is derived from an EMBL/GenBank/DDBJ whole genome shotgun (WGS) entry which is preliminary data.</text>
</comment>
<keyword evidence="1" id="KW-1133">Transmembrane helix</keyword>
<keyword evidence="1" id="KW-0472">Membrane</keyword>
<proteinExistence type="predicted"/>
<evidence type="ECO:0000313" key="2">
    <source>
        <dbReference type="EMBL" id="MBB4568036.1"/>
    </source>
</evidence>
<dbReference type="AlphaFoldDB" id="A0A7W7EJN4"/>
<name>A0A7W7EJN4_9HYPH</name>
<evidence type="ECO:0000256" key="1">
    <source>
        <dbReference type="SAM" id="Phobius"/>
    </source>
</evidence>
<dbReference type="EMBL" id="JACIIG010000004">
    <property type="protein sequence ID" value="MBB4568036.1"/>
    <property type="molecule type" value="Genomic_DNA"/>
</dbReference>
<gene>
    <name evidence="2" type="ORF">GGE60_002147</name>
</gene>
<organism evidence="2 3">
    <name type="scientific">Rhizobium leucaenae</name>
    <dbReference type="NCBI Taxonomy" id="29450"/>
    <lineage>
        <taxon>Bacteria</taxon>
        <taxon>Pseudomonadati</taxon>
        <taxon>Pseudomonadota</taxon>
        <taxon>Alphaproteobacteria</taxon>
        <taxon>Hyphomicrobiales</taxon>
        <taxon>Rhizobiaceae</taxon>
        <taxon>Rhizobium/Agrobacterium group</taxon>
        <taxon>Rhizobium</taxon>
    </lineage>
</organism>
<feature type="transmembrane region" description="Helical" evidence="1">
    <location>
        <begin position="26"/>
        <end position="46"/>
    </location>
</feature>
<sequence length="124" mass="13707">MTLTFSPALKRSTSILSGSLKTFPPISVIESPFLSTLWIVSVIAFAKAPVDEAIANIVAAMMTDLFIFLILFELVVSSGISPAPERQSRNGIALTSNGHARLERRQIQRKHAILQRDFLKHTDM</sequence>
<keyword evidence="3" id="KW-1185">Reference proteome</keyword>
<evidence type="ECO:0000313" key="3">
    <source>
        <dbReference type="Proteomes" id="UP000543836"/>
    </source>
</evidence>
<protein>
    <submittedName>
        <fullName evidence="2">Uncharacterized protein</fullName>
    </submittedName>
</protein>